<dbReference type="GO" id="GO:0005829">
    <property type="term" value="C:cytosol"/>
    <property type="evidence" value="ECO:0007669"/>
    <property type="project" value="TreeGrafter"/>
</dbReference>
<dbReference type="GO" id="GO:0016618">
    <property type="term" value="F:hydroxypyruvate reductase [NAD(P)H] activity"/>
    <property type="evidence" value="ECO:0007669"/>
    <property type="project" value="TreeGrafter"/>
</dbReference>
<dbReference type="GO" id="GO:0051287">
    <property type="term" value="F:NAD binding"/>
    <property type="evidence" value="ECO:0007669"/>
    <property type="project" value="InterPro"/>
</dbReference>
<keyword evidence="2" id="KW-0560">Oxidoreductase</keyword>
<evidence type="ECO:0000259" key="4">
    <source>
        <dbReference type="Pfam" id="PF02826"/>
    </source>
</evidence>
<dbReference type="SUPFAM" id="SSF52283">
    <property type="entry name" value="Formate/glycerate dehydrogenase catalytic domain-like"/>
    <property type="match status" value="1"/>
</dbReference>
<dbReference type="VEuPathDB" id="FungiDB:PV10_01073"/>
<dbReference type="GO" id="GO:0030267">
    <property type="term" value="F:glyoxylate reductase (NADPH) activity"/>
    <property type="evidence" value="ECO:0007669"/>
    <property type="project" value="TreeGrafter"/>
</dbReference>
<feature type="domain" description="D-isomer specific 2-hydroxyacid dehydrogenase NAD-binding" evidence="4">
    <location>
        <begin position="121"/>
        <end position="293"/>
    </location>
</feature>
<sequence length="670" mass="73506">MSKPTVLLIGDLVHANKEWSALGQKYNLKEYRTGDRQQFLQNLRAGEYDNVVALYRSNTSVSQTGPFNQELISLLPSSLKYICHNGAGYDNIDVDAVTSRGLKVSSTPIAVDDATADVGIFLMLGALRQAWTPLAAIREGKWRGNTQIGHDPKGKVIGILGMGGIGRAFAHRARAFGASIIYHNRSQLSKDLEGDARYVTFDELLAQSDILSLNLALNPKTKHIISAPEFDKMKDGVVIVNTARGALIKESDLVAALESGKVSAAGLDVFEEEPKVDQGLLKNPKAFIVPHIGTNTYETQREMETGATGYIGGDALQALYHDHPDYEYALLIRSEAKAQAVQKAFPRVRIVLGGLDDFQILQDEAAKADIVLRKSKTPPKHRRNPPREPTSTQFLTILAPLDTADASDHEGAAKAIAAGLLKGHSKDRPGYWLHTGGTGILTYQDSDNNFEGLGTWSDKEYNDWTKVDELTSLPDRAFHRNIDKLVLDVGVTNPDIVKTVIVCPPTIYGRGRGPGSQRGRQLYEMASLILKRQIIPVVGQGQSRWNNIHVADLTEVFKLLVDRAVAGDASNTDIWGKNGYILTENGEHLWIDVAKKLATIAQNKGYIKSARESPLSKDEALEAAGFEAVSWGLNSRGKAERAAKALGWKPTRVLDDYLDEIIEDERLRSS</sequence>
<dbReference type="EMBL" id="NAJM01000014">
    <property type="protein sequence ID" value="RVX72044.1"/>
    <property type="molecule type" value="Genomic_DNA"/>
</dbReference>
<dbReference type="InterPro" id="IPR036291">
    <property type="entry name" value="NAD(P)-bd_dom_sf"/>
</dbReference>
<evidence type="ECO:0000313" key="5">
    <source>
        <dbReference type="EMBL" id="RVX72044.1"/>
    </source>
</evidence>
<dbReference type="PANTHER" id="PTHR10996">
    <property type="entry name" value="2-HYDROXYACID DEHYDROGENASE-RELATED"/>
    <property type="match status" value="1"/>
</dbReference>
<feature type="domain" description="D-isomer specific 2-hydroxyacid dehydrogenase catalytic" evidence="3">
    <location>
        <begin position="61"/>
        <end position="304"/>
    </location>
</feature>
<evidence type="ECO:0000313" key="6">
    <source>
        <dbReference type="Proteomes" id="UP000288859"/>
    </source>
</evidence>
<evidence type="ECO:0008006" key="7">
    <source>
        <dbReference type="Google" id="ProtNLM"/>
    </source>
</evidence>
<comment type="similarity">
    <text evidence="1">Belongs to the D-isomer specific 2-hydroxyacid dehydrogenase family.</text>
</comment>
<name>A0A438N8G9_EXOME</name>
<dbReference type="VEuPathDB" id="FungiDB:PV10_01074"/>
<dbReference type="Pfam" id="PF02826">
    <property type="entry name" value="2-Hacid_dh_C"/>
    <property type="match status" value="1"/>
</dbReference>
<dbReference type="PANTHER" id="PTHR10996:SF257">
    <property type="entry name" value="GLYOXYLATE REDUCTASE 1"/>
    <property type="match status" value="1"/>
</dbReference>
<gene>
    <name evidence="5" type="ORF">B0A52_04642</name>
</gene>
<evidence type="ECO:0000259" key="3">
    <source>
        <dbReference type="Pfam" id="PF00389"/>
    </source>
</evidence>
<accession>A0A438N8G9</accession>
<dbReference type="InterPro" id="IPR029752">
    <property type="entry name" value="D-isomer_DH_CS1"/>
</dbReference>
<dbReference type="OrthoDB" id="9991913at2759"/>
<dbReference type="Pfam" id="PF00389">
    <property type="entry name" value="2-Hacid_dh"/>
    <property type="match status" value="1"/>
</dbReference>
<dbReference type="InterPro" id="IPR050223">
    <property type="entry name" value="D-isomer_2-hydroxyacid_DH"/>
</dbReference>
<protein>
    <recommendedName>
        <fullName evidence="7">D-isomer specific 2-hydroxyacid dehydrogenase NAD-binding domain-containing protein</fullName>
    </recommendedName>
</protein>
<dbReference type="PROSITE" id="PS00065">
    <property type="entry name" value="D_2_HYDROXYACID_DH_1"/>
    <property type="match status" value="1"/>
</dbReference>
<proteinExistence type="inferred from homology"/>
<dbReference type="FunFam" id="3.40.50.720:FF:000026">
    <property type="entry name" value="Glyoxylate/hydroxypyruvate reductase B"/>
    <property type="match status" value="1"/>
</dbReference>
<dbReference type="InterPro" id="IPR006140">
    <property type="entry name" value="D-isomer_DH_NAD-bd"/>
</dbReference>
<dbReference type="InterPro" id="IPR006139">
    <property type="entry name" value="D-isomer_2_OHA_DH_cat_dom"/>
</dbReference>
<evidence type="ECO:0000256" key="2">
    <source>
        <dbReference type="ARBA" id="ARBA00023002"/>
    </source>
</evidence>
<dbReference type="Proteomes" id="UP000288859">
    <property type="component" value="Unassembled WGS sequence"/>
</dbReference>
<comment type="caution">
    <text evidence="5">The sequence shown here is derived from an EMBL/GenBank/DDBJ whole genome shotgun (WGS) entry which is preliminary data.</text>
</comment>
<dbReference type="SUPFAM" id="SSF51735">
    <property type="entry name" value="NAD(P)-binding Rossmann-fold domains"/>
    <property type="match status" value="2"/>
</dbReference>
<dbReference type="Gene3D" id="3.40.50.720">
    <property type="entry name" value="NAD(P)-binding Rossmann-like Domain"/>
    <property type="match status" value="4"/>
</dbReference>
<reference evidence="5 6" key="1">
    <citation type="submission" date="2017-03" db="EMBL/GenBank/DDBJ databases">
        <title>Genomes of endolithic fungi from Antarctica.</title>
        <authorList>
            <person name="Coleine C."/>
            <person name="Masonjones S."/>
            <person name="Stajich J.E."/>
        </authorList>
    </citation>
    <scope>NUCLEOTIDE SEQUENCE [LARGE SCALE GENOMIC DNA]</scope>
    <source>
        <strain evidence="5 6">CCFEE 6314</strain>
    </source>
</reference>
<dbReference type="AlphaFoldDB" id="A0A438N8G9"/>
<evidence type="ECO:0000256" key="1">
    <source>
        <dbReference type="ARBA" id="ARBA00005854"/>
    </source>
</evidence>
<organism evidence="5 6">
    <name type="scientific">Exophiala mesophila</name>
    <name type="common">Black yeast-like fungus</name>
    <dbReference type="NCBI Taxonomy" id="212818"/>
    <lineage>
        <taxon>Eukaryota</taxon>
        <taxon>Fungi</taxon>
        <taxon>Dikarya</taxon>
        <taxon>Ascomycota</taxon>
        <taxon>Pezizomycotina</taxon>
        <taxon>Eurotiomycetes</taxon>
        <taxon>Chaetothyriomycetidae</taxon>
        <taxon>Chaetothyriales</taxon>
        <taxon>Herpotrichiellaceae</taxon>
        <taxon>Exophiala</taxon>
    </lineage>
</organism>
<dbReference type="CDD" id="cd12168">
    <property type="entry name" value="Mand_dh_like"/>
    <property type="match status" value="1"/>
</dbReference>